<reference evidence="6 7" key="1">
    <citation type="submission" date="2015-10" db="EMBL/GenBank/DDBJ databases">
        <title>Full genome of DAOMC 229536 Phialocephala scopiformis, a fungal endophyte of spruce producing the potent anti-insectan compound rugulosin.</title>
        <authorList>
            <consortium name="DOE Joint Genome Institute"/>
            <person name="Walker A.K."/>
            <person name="Frasz S.L."/>
            <person name="Seifert K.A."/>
            <person name="Miller J.D."/>
            <person name="Mondo S.J."/>
            <person name="Labutti K."/>
            <person name="Lipzen A."/>
            <person name="Dockter R."/>
            <person name="Kennedy M."/>
            <person name="Grigoriev I.V."/>
            <person name="Spatafora J.W."/>
        </authorList>
    </citation>
    <scope>NUCLEOTIDE SEQUENCE [LARGE SCALE GENOMIC DNA]</scope>
    <source>
        <strain evidence="6 7">CBS 120377</strain>
    </source>
</reference>
<keyword evidence="7" id="KW-1185">Reference proteome</keyword>
<name>A0A194X0X1_MOLSC</name>
<organism evidence="6 7">
    <name type="scientific">Mollisia scopiformis</name>
    <name type="common">Conifer needle endophyte fungus</name>
    <name type="synonym">Phialocephala scopiformis</name>
    <dbReference type="NCBI Taxonomy" id="149040"/>
    <lineage>
        <taxon>Eukaryota</taxon>
        <taxon>Fungi</taxon>
        <taxon>Dikarya</taxon>
        <taxon>Ascomycota</taxon>
        <taxon>Pezizomycotina</taxon>
        <taxon>Leotiomycetes</taxon>
        <taxon>Helotiales</taxon>
        <taxon>Mollisiaceae</taxon>
        <taxon>Mollisia</taxon>
    </lineage>
</organism>
<dbReference type="Gene3D" id="3.50.50.100">
    <property type="match status" value="1"/>
</dbReference>
<proteinExistence type="inferred from homology"/>
<dbReference type="GO" id="GO:0050660">
    <property type="term" value="F:flavin adenine dinucleotide binding"/>
    <property type="evidence" value="ECO:0007669"/>
    <property type="project" value="TreeGrafter"/>
</dbReference>
<dbReference type="InterPro" id="IPR036188">
    <property type="entry name" value="FAD/NAD-bd_sf"/>
</dbReference>
<dbReference type="PRINTS" id="PR00368">
    <property type="entry name" value="FADPNR"/>
</dbReference>
<protein>
    <submittedName>
        <fullName evidence="6">FAD/NAD(P)-binding domain-containing protein</fullName>
    </submittedName>
</protein>
<dbReference type="PANTHER" id="PTHR43735:SF3">
    <property type="entry name" value="FERROPTOSIS SUPPRESSOR PROTEIN 1"/>
    <property type="match status" value="1"/>
</dbReference>
<dbReference type="PRINTS" id="PR00411">
    <property type="entry name" value="PNDRDTASEI"/>
</dbReference>
<dbReference type="GO" id="GO:0004174">
    <property type="term" value="F:electron-transferring-flavoprotein dehydrogenase activity"/>
    <property type="evidence" value="ECO:0007669"/>
    <property type="project" value="TreeGrafter"/>
</dbReference>
<evidence type="ECO:0000256" key="4">
    <source>
        <dbReference type="ARBA" id="ARBA00023002"/>
    </source>
</evidence>
<dbReference type="Pfam" id="PF07992">
    <property type="entry name" value="Pyr_redox_2"/>
    <property type="match status" value="1"/>
</dbReference>
<evidence type="ECO:0000256" key="1">
    <source>
        <dbReference type="ARBA" id="ARBA00006442"/>
    </source>
</evidence>
<dbReference type="RefSeq" id="XP_018067969.1">
    <property type="nucleotide sequence ID" value="XM_018215544.1"/>
</dbReference>
<gene>
    <name evidence="6" type="ORF">LY89DRAFT_687635</name>
</gene>
<dbReference type="STRING" id="149040.A0A194X0X1"/>
<evidence type="ECO:0000313" key="6">
    <source>
        <dbReference type="EMBL" id="KUJ13614.1"/>
    </source>
</evidence>
<evidence type="ECO:0000313" key="7">
    <source>
        <dbReference type="Proteomes" id="UP000070700"/>
    </source>
</evidence>
<dbReference type="PANTHER" id="PTHR43735">
    <property type="entry name" value="APOPTOSIS-INDUCING FACTOR 1"/>
    <property type="match status" value="1"/>
</dbReference>
<dbReference type="SUPFAM" id="SSF51905">
    <property type="entry name" value="FAD/NAD(P)-binding domain"/>
    <property type="match status" value="2"/>
</dbReference>
<dbReference type="EMBL" id="KQ947422">
    <property type="protein sequence ID" value="KUJ13614.1"/>
    <property type="molecule type" value="Genomic_DNA"/>
</dbReference>
<accession>A0A194X0X1</accession>
<evidence type="ECO:0000259" key="5">
    <source>
        <dbReference type="Pfam" id="PF07992"/>
    </source>
</evidence>
<keyword evidence="2" id="KW-0285">Flavoprotein</keyword>
<dbReference type="InParanoid" id="A0A194X0X1"/>
<dbReference type="KEGG" id="psco:LY89DRAFT_687635"/>
<comment type="similarity">
    <text evidence="1">Belongs to the FAD-dependent oxidoreductase family.</text>
</comment>
<evidence type="ECO:0000256" key="3">
    <source>
        <dbReference type="ARBA" id="ARBA00022827"/>
    </source>
</evidence>
<feature type="domain" description="FAD/NAD(P)-binding" evidence="5">
    <location>
        <begin position="3"/>
        <end position="294"/>
    </location>
</feature>
<evidence type="ECO:0000256" key="2">
    <source>
        <dbReference type="ARBA" id="ARBA00022630"/>
    </source>
</evidence>
<dbReference type="FunCoup" id="A0A194X0X1">
    <property type="interactions" value="431"/>
</dbReference>
<dbReference type="GO" id="GO:0005737">
    <property type="term" value="C:cytoplasm"/>
    <property type="evidence" value="ECO:0007669"/>
    <property type="project" value="TreeGrafter"/>
</dbReference>
<sequence>MTNIVILGASFAGVSSAHRILKQAGKTGAKIRVTLVSPNTHFYWNIALPRAVVPGQLSDEKVFQPIAPGFKQYPAGQFEFIVASAKSLGVEAKKVHLEILGSDEDKVIDYDFLILATGTSTKGGTPFKTLASTEATKDGIHNIQAQIKKAKTIVLAGAGATGVEIAGELGFKYGTSKEIILISKGPTILEAAIPSVQKVATQLLQNLKVKTKLKTQVVSSVEGADGRHILELSSGEKLIADVYLPTFGVAPNSSYIPKQFLNDRGFVIVDDYLKVKGADNVWAIGDVSDREPPQFLFADGQSAHIAKNIIKILSSQPSLPYKDGVRGMGLTVGRKAGTGHLGNVKLPGFLVHFLRKNLFIDKLAPTVSGSAY</sequence>
<keyword evidence="4" id="KW-0560">Oxidoreductase</keyword>
<keyword evidence="3" id="KW-0274">FAD</keyword>
<dbReference type="AlphaFoldDB" id="A0A194X0X1"/>
<dbReference type="GeneID" id="28825270"/>
<dbReference type="InterPro" id="IPR023753">
    <property type="entry name" value="FAD/NAD-binding_dom"/>
</dbReference>
<dbReference type="OrthoDB" id="202203at2759"/>
<dbReference type="Proteomes" id="UP000070700">
    <property type="component" value="Unassembled WGS sequence"/>
</dbReference>